<keyword evidence="4" id="KW-0325">Glycoprotein</keyword>
<reference evidence="7" key="1">
    <citation type="submission" date="2016-10" db="EMBL/GenBank/DDBJ databases">
        <authorList>
            <person name="Varghese N."/>
            <person name="Submissions S."/>
        </authorList>
    </citation>
    <scope>NUCLEOTIDE SEQUENCE [LARGE SCALE GENOMIC DNA]</scope>
    <source>
        <strain evidence="7">DSM 19684</strain>
    </source>
</reference>
<dbReference type="SMART" id="SM00281">
    <property type="entry name" value="LamB"/>
    <property type="match status" value="1"/>
</dbReference>
<feature type="domain" description="Laminin IV type A" evidence="5">
    <location>
        <begin position="28"/>
        <end position="222"/>
    </location>
</feature>
<organism evidence="6 7">
    <name type="scientific">Epilithonimonas hungarica</name>
    <dbReference type="NCBI Taxonomy" id="454006"/>
    <lineage>
        <taxon>Bacteria</taxon>
        <taxon>Pseudomonadati</taxon>
        <taxon>Bacteroidota</taxon>
        <taxon>Flavobacteriia</taxon>
        <taxon>Flavobacteriales</taxon>
        <taxon>Weeksellaceae</taxon>
        <taxon>Chryseobacterium group</taxon>
        <taxon>Epilithonimonas</taxon>
    </lineage>
</organism>
<evidence type="ECO:0000256" key="1">
    <source>
        <dbReference type="ARBA" id="ARBA00022729"/>
    </source>
</evidence>
<dbReference type="RefSeq" id="WP_089873938.1">
    <property type="nucleotide sequence ID" value="NZ_FNBH01000003.1"/>
</dbReference>
<evidence type="ECO:0000256" key="2">
    <source>
        <dbReference type="ARBA" id="ARBA00022737"/>
    </source>
</evidence>
<dbReference type="Pfam" id="PF18962">
    <property type="entry name" value="Por_Secre_tail"/>
    <property type="match status" value="1"/>
</dbReference>
<keyword evidence="2" id="KW-0677">Repeat</keyword>
<dbReference type="Proteomes" id="UP000199203">
    <property type="component" value="Unassembled WGS sequence"/>
</dbReference>
<dbReference type="InterPro" id="IPR026444">
    <property type="entry name" value="Secre_tail"/>
</dbReference>
<evidence type="ECO:0000259" key="5">
    <source>
        <dbReference type="PROSITE" id="PS51115"/>
    </source>
</evidence>
<keyword evidence="1" id="KW-0732">Signal</keyword>
<dbReference type="PROSITE" id="PS51115">
    <property type="entry name" value="LAMININ_IVA"/>
    <property type="match status" value="1"/>
</dbReference>
<accession>A0A1G7RJA2</accession>
<dbReference type="NCBIfam" id="TIGR04183">
    <property type="entry name" value="Por_Secre_tail"/>
    <property type="match status" value="1"/>
</dbReference>
<dbReference type="OrthoDB" id="1447653at2"/>
<dbReference type="EMBL" id="FNBH01000003">
    <property type="protein sequence ID" value="SDG10822.1"/>
    <property type="molecule type" value="Genomic_DNA"/>
</dbReference>
<dbReference type="STRING" id="454006.SAMN05421825_2687"/>
<dbReference type="Pfam" id="PF00052">
    <property type="entry name" value="Laminin_B"/>
    <property type="match status" value="1"/>
</dbReference>
<evidence type="ECO:0000256" key="4">
    <source>
        <dbReference type="ARBA" id="ARBA00023180"/>
    </source>
</evidence>
<sequence length="268" mass="29940">MKTKLFSFLGLIGFTLIFSQDITSTFDTDDEGWLVVGDATSSAPDWHSTNGNPGGYISADDTVAGGVWYWEAPSKFKGNQLASFGRNLKFQLTQNNFSSPFDYYDVIIEGNNKTLVIDLSPNPLATWTQYVVKLDNSVAWKINTFEGDLATNNDIQEVLSNIASLKIRGEFESGPDTGQLDNVILESNSLSVDDIQNKKFQVYPNPTKDYINHSKDYKKLEVISVDGRVLMTNSNNSKINLSDLSAGIYIIRVYNLDDSIRTFKIIKK</sequence>
<evidence type="ECO:0000313" key="6">
    <source>
        <dbReference type="EMBL" id="SDG10822.1"/>
    </source>
</evidence>
<evidence type="ECO:0000256" key="3">
    <source>
        <dbReference type="ARBA" id="ARBA00023157"/>
    </source>
</evidence>
<proteinExistence type="predicted"/>
<protein>
    <submittedName>
        <fullName evidence="6">Por secretion system C-terminal sorting domain-containing protein</fullName>
    </submittedName>
</protein>
<dbReference type="AlphaFoldDB" id="A0A1G7RJA2"/>
<keyword evidence="7" id="KW-1185">Reference proteome</keyword>
<dbReference type="InterPro" id="IPR000034">
    <property type="entry name" value="Laminin_IV"/>
</dbReference>
<name>A0A1G7RJA2_9FLAO</name>
<evidence type="ECO:0000313" key="7">
    <source>
        <dbReference type="Proteomes" id="UP000199203"/>
    </source>
</evidence>
<keyword evidence="3" id="KW-1015">Disulfide bond</keyword>
<gene>
    <name evidence="6" type="ORF">SAMN05421825_2687</name>
</gene>